<feature type="compositionally biased region" description="Low complexity" evidence="2">
    <location>
        <begin position="692"/>
        <end position="705"/>
    </location>
</feature>
<feature type="region of interest" description="Disordered" evidence="2">
    <location>
        <begin position="1448"/>
        <end position="1560"/>
    </location>
</feature>
<dbReference type="Proteomes" id="UP000682892">
    <property type="component" value="Chromosome 2"/>
</dbReference>
<feature type="region of interest" description="Disordered" evidence="2">
    <location>
        <begin position="506"/>
        <end position="759"/>
    </location>
</feature>
<evidence type="ECO:0000256" key="3">
    <source>
        <dbReference type="SAM" id="Phobius"/>
    </source>
</evidence>
<feature type="compositionally biased region" description="Polar residues" evidence="2">
    <location>
        <begin position="1702"/>
        <end position="1714"/>
    </location>
</feature>
<sequence>MSTQDLRGRRSTLLQRYQPGVGSQDPMQQPQDSSPITRSTSQRSLQNSSLLQKYYSKTTSQDLRPAPLAQPETTSSQPKRSSSQRSLDQSKLLKRYYKQNSLDSQDAPKPEPQQYSSQKSLEGSKLLQRYNIANNSQEFTGLAARESTPVARFQRSGSLDHDKMTRSSLLSKYTPRFGKSLDRKQVAPTSSYSNYSSQQSLDQQDSVQSMSTSQIISDYGGDHFDQYDARNIRSRSSSMARGLNRKSLQRDLPPSVKTQEIHKENIPLEPVTPETLPVVATSVPVMGNIASALPMPMLTAVSPAPMLEISAPIQEPQPQITPEPAQPIIPQPQPKTIKRKEPVKPPRKDLATVAAVSIPIPNIKTTITVDPPTPIILNKKDAPVVPKDPSPPLFSSRDRMEHYGGAPISSSSPSSQPPSKQQSKSPARTTPSTKDTLLLPITDFSSRRSMTDLRQAQEESNSLAMEIDEFSDRNELSKFTKKRDSIKSTLASAFEQIAVLSVPHARDALEDDGETIELAKEEEKRIKEEEKRFREEEKRKRDEEKRKQKEEKKKSALQKPVPTDQIEPKQLEDDVIEFGNHLEQYSISAPVKQRSTSVGRPSHGSQDALNRHTLPAMSTPMYSSQQNLDRAGGAQSKMLQRYAKRSGSQDFTHSSDIKEARKFIKDVHNSHGSLDRQRVPRSSLLEKYTPKPLGASTAGGSAALPPSTPKSTSQVSLDKTRVEKSSLLQRYKPREESTERRSGELLEPVDSDPRKSTIVFTPKKIPDKASMFDYRDHEYEPIGEPVDDKIAEAKPSAAKGSLALPTDDPKRKLSTSSLRVPVDDGDTISMEELQKDIEDRYFNRPSVEQASAEISEPVEAAAQEKTSKVKSAMARAQESGKKAMARAQESSRNAMVKAQEGSKSLHQKLRKQTDKFKHKMTNINIKKDKDVAPLASPEIVTTPEIERLDFTIAEPKAEQDTGEIEPTPAASDEAAVDAETEEVTAENGTTKKKFKGADFSKIKNIHMPKIHKPEFKRPEFTKISKPKMPKLKTPDMSKFKRPEMPKFLTEKPDFSKLKMPEKIGTIKIQRSKSMKEPVLSSATSAASPSEIEAPSATDETGTKKKLNYTDFSTYPRLLDKFKRQKSAPSNASVRASTPPPLEFNKAGKTSRAKGTGFVSRWAEKSSEDAGSTRFFTGSELGEREGSVEKRMRQRLERAEFDEPELAVTAEQKQLEEYDKENREIHLLSAARHDEFMKRKPPMERQESDLASEEEKQFWASSLGQKIRQNIDMNSNDFDFLDEEDRLRTVRESEALGLSAHDRARFLGEPVGEHSEKDYDMRSTTPYSNKECQSSGSSGIRRRKGVIEEIDDDEFFLRQKGISKDNIQMGEYISSAIKEGLSTPKNALAEMGRYDQYYDDEQDASERMSMEYRTEHGAGGRYYQPSVESDDISNKQSFTDEFRKQADFFKTFPPDRPMRKHKKSFNDEHFDDDHQKVPYDSYQQEEDQDVEFYGRDRKYSIEQPEIRTEREEHFMDEESVGNGFTLTGTAVPPTPPRRRKKRFRDVTPSDLTPFGNGLTSKPIYNSFTLGPETHIFNADVPLAQEESFTTPIPTPRRSRSRSQLSKFMDDDRTSRGAESYIFGAEDNALVKLALDMSESNGYATVRKDPPPRPPAPIRRRKSTRSLGDQRQFNTLPNFHSISPARPSRNYSTISPNRPPRGRSISSLNESTTKLPSISKDDITQYEDIEAVENHVKLHETLQSGEVVKKMKDRPLPPPPRPPRDTRKPRKFDHDDRLDFDGGAERITTFDTIEPRVIEEVEIAIQTDPVSEDFELDIEISDTIGKSSKTLQEILKEEQQAEIDRARQLAEASNLMRDIQKFRDSTSSLSLHGSRPETPSAMTFERRVSAPSASQIVPSLSSENLTEQDLANIDDDKFIAELVKKYVSEEKQQEKERELQRERERELLREREIELEKARERERELHHARELELQRARELEQQRARELEQQRLRELELQRSMELEHQRLRDLEQQRAQEAEIQRAREAELQRARDAELQRARETEIQRIRETEMLRAQEAEIIKLKEFERKMRESQIRETKASETAPSETAAEERVEVADSELASEVGETVPETAASEEKPAVAPAPVRPPLPRITPQIPINAQFPYQEYLPYSLPPQPFYPTRNLSDDEGAYPQTPHRRRRHHRSRRESTSEEELQREPRKQRHGTRSPEPSIPALGSQLIRACGTSIRETGDELMTILRASSKDENKRDLHIALIILIVIVAGLMALGMSGEQSVHHHHWDYFNPPGNSGR</sequence>
<dbReference type="OMA" id="FGTIPEP"/>
<feature type="region of interest" description="Disordered" evidence="2">
    <location>
        <begin position="1005"/>
        <end position="1107"/>
    </location>
</feature>
<organism evidence="4 5">
    <name type="scientific">Aedes aegypti</name>
    <name type="common">Yellowfever mosquito</name>
    <name type="synonym">Culex aegypti</name>
    <dbReference type="NCBI Taxonomy" id="7159"/>
    <lineage>
        <taxon>Eukaryota</taxon>
        <taxon>Metazoa</taxon>
        <taxon>Ecdysozoa</taxon>
        <taxon>Arthropoda</taxon>
        <taxon>Hexapoda</taxon>
        <taxon>Insecta</taxon>
        <taxon>Pterygota</taxon>
        <taxon>Neoptera</taxon>
        <taxon>Endopterygota</taxon>
        <taxon>Diptera</taxon>
        <taxon>Nematocera</taxon>
        <taxon>Culicoidea</taxon>
        <taxon>Culicidae</taxon>
        <taxon>Culicinae</taxon>
        <taxon>Aedini</taxon>
        <taxon>Aedes</taxon>
        <taxon>Stegomyia</taxon>
    </lineage>
</organism>
<feature type="region of interest" description="Disordered" evidence="2">
    <location>
        <begin position="1119"/>
        <end position="1190"/>
    </location>
</feature>
<keyword evidence="3" id="KW-1133">Transmembrane helix</keyword>
<feature type="region of interest" description="Disordered" evidence="2">
    <location>
        <begin position="180"/>
        <end position="213"/>
    </location>
</feature>
<evidence type="ECO:0000313" key="5">
    <source>
        <dbReference type="Proteomes" id="UP000682892"/>
    </source>
</evidence>
<feature type="compositionally biased region" description="Basic and acidic residues" evidence="2">
    <location>
        <begin position="1760"/>
        <end position="1777"/>
    </location>
</feature>
<dbReference type="eggNOG" id="ENOG502QQAT">
    <property type="taxonomic scope" value="Eukaryota"/>
</dbReference>
<feature type="compositionally biased region" description="Polar residues" evidence="2">
    <location>
        <begin position="1321"/>
        <end position="1332"/>
    </location>
</feature>
<protein>
    <submittedName>
        <fullName evidence="4">AAEL003078-PA</fullName>
    </submittedName>
</protein>
<name>Q0IG89_AEDAE</name>
<feature type="compositionally biased region" description="Basic and acidic residues" evidence="2">
    <location>
        <begin position="1180"/>
        <end position="1190"/>
    </location>
</feature>
<feature type="compositionally biased region" description="Low complexity" evidence="2">
    <location>
        <begin position="409"/>
        <end position="426"/>
    </location>
</feature>
<feature type="compositionally biased region" description="Basic and acidic residues" evidence="2">
    <location>
        <begin position="1011"/>
        <end position="1022"/>
    </location>
</feature>
<feature type="region of interest" description="Disordered" evidence="2">
    <location>
        <begin position="1579"/>
        <end position="1619"/>
    </location>
</feature>
<reference evidence="4" key="2">
    <citation type="journal article" date="2007" name="Science">
        <title>Genome sequence of Aedes aegypti, a major arbovirus vector.</title>
        <authorList>
            <person name="Nene V."/>
            <person name="Wortman J.R."/>
            <person name="Lawson D."/>
            <person name="Haas B."/>
            <person name="Kodira C."/>
            <person name="Tu Z.J."/>
            <person name="Loftus B."/>
            <person name="Xi Z."/>
            <person name="Megy K."/>
            <person name="Grabherr M."/>
            <person name="Ren Q."/>
            <person name="Zdobnov E.M."/>
            <person name="Lobo N.F."/>
            <person name="Campbell K.S."/>
            <person name="Brown S.E."/>
            <person name="Bonaldo M.F."/>
            <person name="Zhu J."/>
            <person name="Sinkins S.P."/>
            <person name="Hogenkamp D.G."/>
            <person name="Amedeo P."/>
            <person name="Arensburger P."/>
            <person name="Atkinson P.W."/>
            <person name="Bidwell S."/>
            <person name="Biedler J."/>
            <person name="Birney E."/>
            <person name="Bruggner R.V."/>
            <person name="Costas J."/>
            <person name="Coy M.R."/>
            <person name="Crabtree J."/>
            <person name="Crawford M."/>
            <person name="Debruyn B."/>
            <person name="Decaprio D."/>
            <person name="Eiglmeier K."/>
            <person name="Eisenstadt E."/>
            <person name="El-Dorry H."/>
            <person name="Gelbart W.M."/>
            <person name="Gomes S.L."/>
            <person name="Hammond M."/>
            <person name="Hannick L.I."/>
            <person name="Hogan J.R."/>
            <person name="Holmes M.H."/>
            <person name="Jaffe D."/>
            <person name="Johnston J.S."/>
            <person name="Kennedy R.C."/>
            <person name="Koo H."/>
            <person name="Kravitz S."/>
            <person name="Kriventseva E.V."/>
            <person name="Kulp D."/>
            <person name="Labutti K."/>
            <person name="Lee E."/>
            <person name="Li S."/>
            <person name="Lovin D.D."/>
            <person name="Mao C."/>
            <person name="Mauceli E."/>
            <person name="Menck C.F."/>
            <person name="Miller J.R."/>
            <person name="Montgomery P."/>
            <person name="Mori A."/>
            <person name="Nascimento A.L."/>
            <person name="Naveira H.F."/>
            <person name="Nusbaum C."/>
            <person name="O'leary S."/>
            <person name="Orvis J."/>
            <person name="Pertea M."/>
            <person name="Quesneville H."/>
            <person name="Reidenbach K.R."/>
            <person name="Rogers Y.H."/>
            <person name="Roth C.W."/>
            <person name="Schneider J.R."/>
            <person name="Schatz M."/>
            <person name="Shumway M."/>
            <person name="Stanke M."/>
            <person name="Stinson E.O."/>
            <person name="Tubio J.M."/>
            <person name="Vanzee J.P."/>
            <person name="Verjovski-Almeida S."/>
            <person name="Werner D."/>
            <person name="White O."/>
            <person name="Wyder S."/>
            <person name="Zeng Q."/>
            <person name="Zhao Q."/>
            <person name="Zhao Y."/>
            <person name="Hill C.A."/>
            <person name="Raikhel A.S."/>
            <person name="Soares M.B."/>
            <person name="Knudson D.L."/>
            <person name="Lee N.H."/>
            <person name="Galagan J."/>
            <person name="Salzberg S.L."/>
            <person name="Paulsen I.T."/>
            <person name="Dimopoulos G."/>
            <person name="Collins F.H."/>
            <person name="Birren B."/>
            <person name="Fraser-Liggett C.M."/>
            <person name="Severson D.W."/>
        </authorList>
    </citation>
    <scope>NUCLEOTIDE SEQUENCE [LARGE SCALE GENOMIC DNA]</scope>
    <source>
        <strain evidence="4">Liverpool</strain>
    </source>
</reference>
<dbReference type="STRING" id="7159.Q0IG89"/>
<feature type="compositionally biased region" description="Basic and acidic residues" evidence="2">
    <location>
        <begin position="1032"/>
        <end position="1061"/>
    </location>
</feature>
<feature type="compositionally biased region" description="Basic and acidic residues" evidence="2">
    <location>
        <begin position="1303"/>
        <end position="1320"/>
    </location>
</feature>
<reference evidence="4" key="3">
    <citation type="submission" date="2012-09" db="EMBL/GenBank/DDBJ databases">
        <authorList>
            <consortium name="VectorBase"/>
        </authorList>
    </citation>
    <scope>NUCLEOTIDE SEQUENCE</scope>
    <source>
        <strain evidence="4">Liverpool</strain>
    </source>
</reference>
<keyword evidence="1" id="KW-0175">Coiled coil</keyword>
<feature type="region of interest" description="Disordered" evidence="2">
    <location>
        <begin position="317"/>
        <end position="348"/>
    </location>
</feature>
<feature type="region of interest" description="Disordered" evidence="2">
    <location>
        <begin position="2153"/>
        <end position="2216"/>
    </location>
</feature>
<evidence type="ECO:0000313" key="4">
    <source>
        <dbReference type="EMBL" id="EAT45668.1"/>
    </source>
</evidence>
<feature type="compositionally biased region" description="Basic residues" evidence="2">
    <location>
        <begin position="2174"/>
        <end position="2184"/>
    </location>
</feature>
<reference evidence="4" key="1">
    <citation type="submission" date="2005-10" db="EMBL/GenBank/DDBJ databases">
        <authorList>
            <person name="Loftus B.J."/>
            <person name="Nene V.M."/>
            <person name="Hannick L.I."/>
            <person name="Bidwell S."/>
            <person name="Haas B."/>
            <person name="Amedeo P."/>
            <person name="Orvis J."/>
            <person name="Wortman J.R."/>
            <person name="White O.R."/>
            <person name="Salzberg S."/>
            <person name="Shumway M."/>
            <person name="Koo H."/>
            <person name="Zhao Y."/>
            <person name="Holmes M."/>
            <person name="Miller J."/>
            <person name="Schatz M."/>
            <person name="Pop M."/>
            <person name="Pai G."/>
            <person name="Utterback T."/>
            <person name="Rogers Y.-H."/>
            <person name="Kravitz S."/>
            <person name="Fraser C.M."/>
        </authorList>
    </citation>
    <scope>NUCLEOTIDE SEQUENCE</scope>
    <source>
        <strain evidence="4">Liverpool</strain>
    </source>
</reference>
<feature type="compositionally biased region" description="Polar residues" evidence="2">
    <location>
        <begin position="583"/>
        <end position="608"/>
    </location>
</feature>
<feature type="compositionally biased region" description="Basic and acidic residues" evidence="2">
    <location>
        <begin position="517"/>
        <end position="554"/>
    </location>
</feature>
<feature type="compositionally biased region" description="Low complexity" evidence="2">
    <location>
        <begin position="23"/>
        <end position="52"/>
    </location>
</feature>
<feature type="compositionally biased region" description="Polar residues" evidence="2">
    <location>
        <begin position="1663"/>
        <end position="1679"/>
    </location>
</feature>
<proteinExistence type="predicted"/>
<dbReference type="PANTHER" id="PTHR34859:SF2">
    <property type="entry name" value="LYSM DOMAIN-CONTAINING PROTEIN"/>
    <property type="match status" value="1"/>
</dbReference>
<feature type="region of interest" description="Disordered" evidence="2">
    <location>
        <begin position="1639"/>
        <end position="1714"/>
    </location>
</feature>
<feature type="region of interest" description="Disordered" evidence="2">
    <location>
        <begin position="2073"/>
        <end position="2134"/>
    </location>
</feature>
<feature type="compositionally biased region" description="Basic and acidic residues" evidence="2">
    <location>
        <begin position="1491"/>
        <end position="1512"/>
    </location>
</feature>
<keyword evidence="3" id="KW-0812">Transmembrane</keyword>
<feature type="compositionally biased region" description="Pro residues" evidence="2">
    <location>
        <begin position="319"/>
        <end position="333"/>
    </location>
</feature>
<feature type="compositionally biased region" description="Basic and acidic residues" evidence="2">
    <location>
        <begin position="1463"/>
        <end position="1476"/>
    </location>
</feature>
<dbReference type="PhylomeDB" id="Q0IG89"/>
<feature type="compositionally biased region" description="Low complexity" evidence="2">
    <location>
        <begin position="190"/>
        <end position="211"/>
    </location>
</feature>
<dbReference type="HOGENOM" id="CLU_001165_0_0_1"/>
<dbReference type="PaxDb" id="7159-AAEL003078-PA"/>
<evidence type="ECO:0000256" key="2">
    <source>
        <dbReference type="SAM" id="MobiDB-lite"/>
    </source>
</evidence>
<keyword evidence="3" id="KW-0472">Membrane</keyword>
<feature type="region of interest" description="Disordered" evidence="2">
    <location>
        <begin position="956"/>
        <end position="991"/>
    </location>
</feature>
<feature type="compositionally biased region" description="Low complexity" evidence="2">
    <location>
        <begin position="75"/>
        <end position="86"/>
    </location>
</feature>
<feature type="transmembrane region" description="Helical" evidence="3">
    <location>
        <begin position="2249"/>
        <end position="2268"/>
    </location>
</feature>
<dbReference type="VEuPathDB" id="VectorBase:AAEL019720"/>
<feature type="compositionally biased region" description="Basic and acidic residues" evidence="2">
    <location>
        <begin position="339"/>
        <end position="348"/>
    </location>
</feature>
<dbReference type="PANTHER" id="PTHR34859">
    <property type="entry name" value="UNNAMED PRODUCT"/>
    <property type="match status" value="1"/>
</dbReference>
<feature type="region of interest" description="Disordered" evidence="2">
    <location>
        <begin position="369"/>
        <end position="466"/>
    </location>
</feature>
<feature type="coiled-coil region" evidence="1">
    <location>
        <begin position="1927"/>
        <end position="2029"/>
    </location>
</feature>
<feature type="region of interest" description="Disordered" evidence="2">
    <location>
        <begin position="793"/>
        <end position="826"/>
    </location>
</feature>
<gene>
    <name evidence="4" type="ORF">AaeL_AAEL003078</name>
</gene>
<feature type="compositionally biased region" description="Basic and acidic residues" evidence="2">
    <location>
        <begin position="732"/>
        <end position="744"/>
    </location>
</feature>
<feature type="region of interest" description="Disordered" evidence="2">
    <location>
        <begin position="1740"/>
        <end position="1777"/>
    </location>
</feature>
<feature type="region of interest" description="Disordered" evidence="2">
    <location>
        <begin position="874"/>
        <end position="910"/>
    </location>
</feature>
<dbReference type="EMBL" id="CH477261">
    <property type="protein sequence ID" value="EAT45668.1"/>
    <property type="molecule type" value="Genomic_DNA"/>
</dbReference>
<feature type="compositionally biased region" description="Acidic residues" evidence="2">
    <location>
        <begin position="974"/>
        <end position="984"/>
    </location>
</feature>
<feature type="region of interest" description="Disordered" evidence="2">
    <location>
        <begin position="1"/>
        <end position="120"/>
    </location>
</feature>
<evidence type="ECO:0000256" key="1">
    <source>
        <dbReference type="SAM" id="Coils"/>
    </source>
</evidence>
<feature type="compositionally biased region" description="Low complexity" evidence="2">
    <location>
        <begin position="1080"/>
        <end position="1097"/>
    </location>
</feature>
<feature type="compositionally biased region" description="Basic and acidic residues" evidence="2">
    <location>
        <begin position="653"/>
        <end position="678"/>
    </location>
</feature>
<feature type="compositionally biased region" description="Basic and acidic residues" evidence="2">
    <location>
        <begin position="2185"/>
        <end position="2197"/>
    </location>
</feature>
<feature type="region of interest" description="Disordered" evidence="2">
    <location>
        <begin position="1232"/>
        <end position="1255"/>
    </location>
</feature>
<feature type="compositionally biased region" description="Polar residues" evidence="2">
    <location>
        <begin position="1126"/>
        <end position="1135"/>
    </location>
</feature>
<feature type="compositionally biased region" description="Basic and acidic residues" evidence="2">
    <location>
        <begin position="445"/>
        <end position="457"/>
    </location>
</feature>
<accession>Q0IG89</accession>
<feature type="region of interest" description="Disordered" evidence="2">
    <location>
        <begin position="1303"/>
        <end position="1343"/>
    </location>
</feature>